<evidence type="ECO:0000313" key="8">
    <source>
        <dbReference type="EMBL" id="ENZ82949.1"/>
    </source>
</evidence>
<feature type="transmembrane region" description="Helical" evidence="7">
    <location>
        <begin position="149"/>
        <end position="171"/>
    </location>
</feature>
<evidence type="ECO:0000313" key="9">
    <source>
        <dbReference type="Proteomes" id="UP000013063"/>
    </source>
</evidence>
<protein>
    <submittedName>
        <fullName evidence="8">Mn2+/Fe2 transporter, NRAMP family</fullName>
    </submittedName>
</protein>
<keyword evidence="9" id="KW-1185">Reference proteome</keyword>
<gene>
    <name evidence="8" type="ORF">OR37_01144</name>
</gene>
<organism evidence="8 9">
    <name type="scientific">Caulobacter vibrioides OR37</name>
    <dbReference type="NCBI Taxonomy" id="1292034"/>
    <lineage>
        <taxon>Bacteria</taxon>
        <taxon>Pseudomonadati</taxon>
        <taxon>Pseudomonadota</taxon>
        <taxon>Alphaproteobacteria</taxon>
        <taxon>Caulobacterales</taxon>
        <taxon>Caulobacteraceae</taxon>
        <taxon>Caulobacter</taxon>
    </lineage>
</organism>
<evidence type="ECO:0000256" key="2">
    <source>
        <dbReference type="ARBA" id="ARBA00022448"/>
    </source>
</evidence>
<dbReference type="PATRIC" id="fig|1292034.3.peg.1133"/>
<dbReference type="GO" id="GO:0005886">
    <property type="term" value="C:plasma membrane"/>
    <property type="evidence" value="ECO:0007669"/>
    <property type="project" value="TreeGrafter"/>
</dbReference>
<feature type="transmembrane region" description="Helical" evidence="7">
    <location>
        <begin position="47"/>
        <end position="68"/>
    </location>
</feature>
<feature type="transmembrane region" description="Helical" evidence="7">
    <location>
        <begin position="293"/>
        <end position="319"/>
    </location>
</feature>
<evidence type="ECO:0000256" key="6">
    <source>
        <dbReference type="ARBA" id="ARBA00023136"/>
    </source>
</evidence>
<feature type="transmembrane region" description="Helical" evidence="7">
    <location>
        <begin position="122"/>
        <end position="143"/>
    </location>
</feature>
<comment type="subcellular location">
    <subcellularLocation>
        <location evidence="1">Membrane</location>
        <topology evidence="1">Multi-pass membrane protein</topology>
    </subcellularLocation>
</comment>
<keyword evidence="2" id="KW-0813">Transport</keyword>
<dbReference type="GO" id="GO:0015293">
    <property type="term" value="F:symporter activity"/>
    <property type="evidence" value="ECO:0007669"/>
    <property type="project" value="UniProtKB-KW"/>
</dbReference>
<dbReference type="EMBL" id="APMP01000004">
    <property type="protein sequence ID" value="ENZ82949.1"/>
    <property type="molecule type" value="Genomic_DNA"/>
</dbReference>
<feature type="transmembrane region" description="Helical" evidence="7">
    <location>
        <begin position="339"/>
        <end position="358"/>
    </location>
</feature>
<dbReference type="GO" id="GO:0015086">
    <property type="term" value="F:cadmium ion transmembrane transporter activity"/>
    <property type="evidence" value="ECO:0007669"/>
    <property type="project" value="TreeGrafter"/>
</dbReference>
<dbReference type="NCBIfam" id="NF037982">
    <property type="entry name" value="Nramp_1"/>
    <property type="match status" value="1"/>
</dbReference>
<comment type="caution">
    <text evidence="8">The sequence shown here is derived from an EMBL/GenBank/DDBJ whole genome shotgun (WGS) entry which is preliminary data.</text>
</comment>
<evidence type="ECO:0000256" key="4">
    <source>
        <dbReference type="ARBA" id="ARBA00022847"/>
    </source>
</evidence>
<reference evidence="8 9" key="1">
    <citation type="journal article" date="2013" name="Genome Announc.">
        <title>Draft Genome Sequence for Caulobacter sp. Strain OR37, a Bacterium Tolerant to Heavy Metals.</title>
        <authorList>
            <person name="Utturkar S.M."/>
            <person name="Bollmann A."/>
            <person name="Brzoska R.M."/>
            <person name="Klingeman D.M."/>
            <person name="Epstein S.E."/>
            <person name="Palumbo A.V."/>
            <person name="Brown S.D."/>
        </authorList>
    </citation>
    <scope>NUCLEOTIDE SEQUENCE [LARGE SCALE GENOMIC DNA]</scope>
    <source>
        <strain evidence="8 9">OR37</strain>
    </source>
</reference>
<dbReference type="OrthoDB" id="9787548at2"/>
<evidence type="ECO:0000256" key="5">
    <source>
        <dbReference type="ARBA" id="ARBA00022989"/>
    </source>
</evidence>
<feature type="transmembrane region" description="Helical" evidence="7">
    <location>
        <begin position="406"/>
        <end position="426"/>
    </location>
</feature>
<dbReference type="eggNOG" id="COG1914">
    <property type="taxonomic scope" value="Bacteria"/>
</dbReference>
<keyword evidence="4" id="KW-0769">Symport</keyword>
<sequence precursor="true">MVSLRRRIRSIALFEQLGPGLVTGAADDDPSGIATYSQTGAKFGYGLLWTLILTYPLMSAIQLVSARIGRVTGKGLAQNMGAVIPRGAVTGLVILLFVANTINIGADLAAMGASAELLAGRGAHLFTIAFAVTSLLLQMFVPYKKYVRILKWLTLVLLAYVAVVLVVKLDWAAVGRGLVLPDPAMLKSKDALTTVVAVFGTTISPYLFFWQTAQEVEEVEHDDAAKPLKEAPHQARPQLRRLRFDTFFGMAVSNLIALAIMIATAATLHASGHREIGTAADAAKALEPAAGKFAFLLFALGIIGTGLLSVPVLAGSAAYAVGETRGWTCGLDNKPWEAVGFYAVIGAATLLGVGIDLLRIDPIQALFWSAVINGVIAVPMMVVMMVVVSRRDQMGRFIAGPALKSFGWLATAVMAAATLAMFAAMATG</sequence>
<accession>R0EM05</accession>
<dbReference type="AlphaFoldDB" id="R0EM05"/>
<proteinExistence type="predicted"/>
<evidence type="ECO:0000256" key="7">
    <source>
        <dbReference type="SAM" id="Phobius"/>
    </source>
</evidence>
<dbReference type="Proteomes" id="UP000013063">
    <property type="component" value="Unassembled WGS sequence"/>
</dbReference>
<dbReference type="PANTHER" id="PTHR11706">
    <property type="entry name" value="SOLUTE CARRIER PROTEIN FAMILY 11 MEMBER"/>
    <property type="match status" value="1"/>
</dbReference>
<dbReference type="GO" id="GO:0005384">
    <property type="term" value="F:manganese ion transmembrane transporter activity"/>
    <property type="evidence" value="ECO:0007669"/>
    <property type="project" value="TreeGrafter"/>
</dbReference>
<keyword evidence="5 7" id="KW-1133">Transmembrane helix</keyword>
<feature type="transmembrane region" description="Helical" evidence="7">
    <location>
        <begin position="365"/>
        <end position="386"/>
    </location>
</feature>
<dbReference type="PANTHER" id="PTHR11706:SF33">
    <property type="entry name" value="NATURAL RESISTANCE-ASSOCIATED MACROPHAGE PROTEIN 2"/>
    <property type="match status" value="1"/>
</dbReference>
<dbReference type="GO" id="GO:0034755">
    <property type="term" value="P:iron ion transmembrane transport"/>
    <property type="evidence" value="ECO:0007669"/>
    <property type="project" value="TreeGrafter"/>
</dbReference>
<keyword evidence="6 7" id="KW-0472">Membrane</keyword>
<keyword evidence="3 7" id="KW-0812">Transmembrane</keyword>
<evidence type="ECO:0000256" key="1">
    <source>
        <dbReference type="ARBA" id="ARBA00004141"/>
    </source>
</evidence>
<dbReference type="STRING" id="1292034.OR37_01144"/>
<name>R0EM05_CAUVI</name>
<feature type="transmembrane region" description="Helical" evidence="7">
    <location>
        <begin position="88"/>
        <end position="110"/>
    </location>
</feature>
<dbReference type="RefSeq" id="WP_004616813.1">
    <property type="nucleotide sequence ID" value="NZ_APMP01000004.1"/>
</dbReference>
<evidence type="ECO:0000256" key="3">
    <source>
        <dbReference type="ARBA" id="ARBA00022692"/>
    </source>
</evidence>
<dbReference type="Pfam" id="PF01566">
    <property type="entry name" value="Nramp"/>
    <property type="match status" value="1"/>
</dbReference>
<feature type="transmembrane region" description="Helical" evidence="7">
    <location>
        <begin position="191"/>
        <end position="209"/>
    </location>
</feature>
<feature type="transmembrane region" description="Helical" evidence="7">
    <location>
        <begin position="247"/>
        <end position="272"/>
    </location>
</feature>
<dbReference type="InterPro" id="IPR001046">
    <property type="entry name" value="NRAMP_fam"/>
</dbReference>